<evidence type="ECO:0000313" key="1">
    <source>
        <dbReference type="EMBL" id="GIP55063.1"/>
    </source>
</evidence>
<keyword evidence="2" id="KW-1185">Reference proteome</keyword>
<organism evidence="1 2">
    <name type="scientific">Paenibacillus vini</name>
    <dbReference type="NCBI Taxonomy" id="1476024"/>
    <lineage>
        <taxon>Bacteria</taxon>
        <taxon>Bacillati</taxon>
        <taxon>Bacillota</taxon>
        <taxon>Bacilli</taxon>
        <taxon>Bacillales</taxon>
        <taxon>Paenibacillaceae</taxon>
        <taxon>Paenibacillus</taxon>
    </lineage>
</organism>
<dbReference type="Proteomes" id="UP000679992">
    <property type="component" value="Unassembled WGS sequence"/>
</dbReference>
<comment type="caution">
    <text evidence="1">The sequence shown here is derived from an EMBL/GenBank/DDBJ whole genome shotgun (WGS) entry which is preliminary data.</text>
</comment>
<evidence type="ECO:0000313" key="2">
    <source>
        <dbReference type="Proteomes" id="UP000679992"/>
    </source>
</evidence>
<name>A0ABQ4MGF2_9BACL</name>
<protein>
    <submittedName>
        <fullName evidence="1">Uncharacterized protein</fullName>
    </submittedName>
</protein>
<sequence length="559" mass="64245">MILINLNYMKWVDRMDKSKPRLLWVCSHLVLRYEEIPLLIEAGAEVIPSLGKERYHIEFDSQYDNETDGMYPDWRSHCSLPANIVDKIRTIDLEHPTPEEADFMNSWIDAIYIASFPRLAEGVLQWFQGVVIYRVFGDTETYTNISITNGVDLNTFGDADNYVWSPILKCLNEHEDDRIAKRTFYLPAFVSKSRLPFEWAGEGSERTISTQISYIHKSPFYEEKYEIFKKAFHHLDYIVLGRNDKKSPLCHDNKILGNVDFTTLMQTLCNTRIFCYGGALIPTHLHFTPIEALAVNVPVLFAETSGFARELLENGLHANQLKELGMCKDYYNMAEKAAEYLDDFSVLVQLQEAQQQHLLPVFSRDRALSSAEEFIKGLRDRLGSRRSILPYNEVYSLEPGSPIKKQSMTSSLEMPALMGEYRIWSGSNFHGSTGSKIYNPRLQTDVRQARTGIDAPGLLIDENIYLMPQGVYEFTFSFHFEQPYSEPAGEIIIGSWNPDYVELLNIRLLPALPGLNIYKGIVEINESLITAWKKLRVTFSGHVNTDFVNLRVIYKSDRM</sequence>
<gene>
    <name evidence="1" type="ORF">J42TS3_40980</name>
</gene>
<reference evidence="1 2" key="1">
    <citation type="submission" date="2021-03" db="EMBL/GenBank/DDBJ databases">
        <title>Antimicrobial resistance genes in bacteria isolated from Japanese honey, and their potential for conferring macrolide and lincosamide resistance in the American foulbrood pathogen Paenibacillus larvae.</title>
        <authorList>
            <person name="Okamoto M."/>
            <person name="Kumagai M."/>
            <person name="Kanamori H."/>
            <person name="Takamatsu D."/>
        </authorList>
    </citation>
    <scope>NUCLEOTIDE SEQUENCE [LARGE SCALE GENOMIC DNA]</scope>
    <source>
        <strain evidence="1 2">J42TS3</strain>
    </source>
</reference>
<dbReference type="EMBL" id="BOSL01000015">
    <property type="protein sequence ID" value="GIP55063.1"/>
    <property type="molecule type" value="Genomic_DNA"/>
</dbReference>
<proteinExistence type="predicted"/>
<accession>A0ABQ4MGF2</accession>